<keyword evidence="2" id="KW-1185">Reference proteome</keyword>
<protein>
    <submittedName>
        <fullName evidence="1">Uncharacterized protein</fullName>
    </submittedName>
</protein>
<accession>A0A9J5ZYI9</accession>
<reference evidence="1 2" key="1">
    <citation type="submission" date="2020-09" db="EMBL/GenBank/DDBJ databases">
        <title>De no assembly of potato wild relative species, Solanum commersonii.</title>
        <authorList>
            <person name="Cho K."/>
        </authorList>
    </citation>
    <scope>NUCLEOTIDE SEQUENCE [LARGE SCALE GENOMIC DNA]</scope>
    <source>
        <strain evidence="1">LZ3.2</strain>
        <tissue evidence="1">Leaf</tissue>
    </source>
</reference>
<evidence type="ECO:0000313" key="1">
    <source>
        <dbReference type="EMBL" id="KAG5617414.1"/>
    </source>
</evidence>
<organism evidence="1 2">
    <name type="scientific">Solanum commersonii</name>
    <name type="common">Commerson's wild potato</name>
    <name type="synonym">Commerson's nightshade</name>
    <dbReference type="NCBI Taxonomy" id="4109"/>
    <lineage>
        <taxon>Eukaryota</taxon>
        <taxon>Viridiplantae</taxon>
        <taxon>Streptophyta</taxon>
        <taxon>Embryophyta</taxon>
        <taxon>Tracheophyta</taxon>
        <taxon>Spermatophyta</taxon>
        <taxon>Magnoliopsida</taxon>
        <taxon>eudicotyledons</taxon>
        <taxon>Gunneridae</taxon>
        <taxon>Pentapetalae</taxon>
        <taxon>asterids</taxon>
        <taxon>lamiids</taxon>
        <taxon>Solanales</taxon>
        <taxon>Solanaceae</taxon>
        <taxon>Solanoideae</taxon>
        <taxon>Solaneae</taxon>
        <taxon>Solanum</taxon>
    </lineage>
</organism>
<evidence type="ECO:0000313" key="2">
    <source>
        <dbReference type="Proteomes" id="UP000824120"/>
    </source>
</evidence>
<sequence>MVELYLDDFDQFSMGNLQNQLANYIIDVRDTNKRFSNLGGLREFSRKMVETKKKLTYPLIFSLSEIYFASSSCYCNRCKRFLGNEVY</sequence>
<dbReference type="AlphaFoldDB" id="A0A9J5ZYI9"/>
<dbReference type="Proteomes" id="UP000824120">
    <property type="component" value="Chromosome 3"/>
</dbReference>
<comment type="caution">
    <text evidence="1">The sequence shown here is derived from an EMBL/GenBank/DDBJ whole genome shotgun (WGS) entry which is preliminary data.</text>
</comment>
<dbReference type="EMBL" id="JACXVP010000003">
    <property type="protein sequence ID" value="KAG5617414.1"/>
    <property type="molecule type" value="Genomic_DNA"/>
</dbReference>
<name>A0A9J5ZYI9_SOLCO</name>
<proteinExistence type="predicted"/>
<dbReference type="OrthoDB" id="6778351at2759"/>
<gene>
    <name evidence="1" type="ORF">H5410_017238</name>
</gene>